<accession>A0AAE2BWT3</accession>
<evidence type="ECO:0000313" key="1">
    <source>
        <dbReference type="EMBL" id="KAK4400608.1"/>
    </source>
</evidence>
<evidence type="ECO:0000313" key="2">
    <source>
        <dbReference type="Proteomes" id="UP001289374"/>
    </source>
</evidence>
<keyword evidence="2" id="KW-1185">Reference proteome</keyword>
<reference evidence="1" key="1">
    <citation type="submission" date="2020-06" db="EMBL/GenBank/DDBJ databases">
        <authorList>
            <person name="Li T."/>
            <person name="Hu X."/>
            <person name="Zhang T."/>
            <person name="Song X."/>
            <person name="Zhang H."/>
            <person name="Dai N."/>
            <person name="Sheng W."/>
            <person name="Hou X."/>
            <person name="Wei L."/>
        </authorList>
    </citation>
    <scope>NUCLEOTIDE SEQUENCE</scope>
    <source>
        <strain evidence="1">K16</strain>
        <tissue evidence="1">Leaf</tissue>
    </source>
</reference>
<dbReference type="PANTHER" id="PTHR38146:SF8">
    <property type="entry name" value="TIFY DOMAIN-CONTAINING PROTEIN"/>
    <property type="match status" value="1"/>
</dbReference>
<gene>
    <name evidence="1" type="ORF">Sango_1166900</name>
</gene>
<dbReference type="Proteomes" id="UP001289374">
    <property type="component" value="Unassembled WGS sequence"/>
</dbReference>
<organism evidence="1 2">
    <name type="scientific">Sesamum angolense</name>
    <dbReference type="NCBI Taxonomy" id="2727404"/>
    <lineage>
        <taxon>Eukaryota</taxon>
        <taxon>Viridiplantae</taxon>
        <taxon>Streptophyta</taxon>
        <taxon>Embryophyta</taxon>
        <taxon>Tracheophyta</taxon>
        <taxon>Spermatophyta</taxon>
        <taxon>Magnoliopsida</taxon>
        <taxon>eudicotyledons</taxon>
        <taxon>Gunneridae</taxon>
        <taxon>Pentapetalae</taxon>
        <taxon>asterids</taxon>
        <taxon>lamiids</taxon>
        <taxon>Lamiales</taxon>
        <taxon>Pedaliaceae</taxon>
        <taxon>Sesamum</taxon>
    </lineage>
</organism>
<comment type="caution">
    <text evidence="1">The sequence shown here is derived from an EMBL/GenBank/DDBJ whole genome shotgun (WGS) entry which is preliminary data.</text>
</comment>
<sequence>MAICFIELTTDIERGFNVTTKYPRIERLIHGAGLRISLAAMKTTPKGRSGTSKSRTRDWASRILWRLALSTAAVFCRQETGVSFLGGSQDQGLVVGGSENENGEETTLVAVREKGQRPTLRLTIEPLWAQWVAQDENGIGQVYFHVNRKSGAWRILLVDLKPTRKMVFPKPHLRVMGFAEIVGGLTTEVKVTPNHYNACILCLTAVAGTELADAYSPDTVIASSPGKEVHDPWAFYLHARHCSVRLSPIAESSPLLPPIGVWAVSQSQCG</sequence>
<dbReference type="AlphaFoldDB" id="A0AAE2BWT3"/>
<dbReference type="EMBL" id="JACGWL010000006">
    <property type="protein sequence ID" value="KAK4400608.1"/>
    <property type="molecule type" value="Genomic_DNA"/>
</dbReference>
<dbReference type="PANTHER" id="PTHR38146">
    <property type="entry name" value="30S RIBOSOMAL PROTEIN S12, CHLOROPLASTIC"/>
    <property type="match status" value="1"/>
</dbReference>
<proteinExistence type="predicted"/>
<name>A0AAE2BWT3_9LAMI</name>
<protein>
    <submittedName>
        <fullName evidence="1">Uncharacterized protein</fullName>
    </submittedName>
</protein>
<reference evidence="1" key="2">
    <citation type="journal article" date="2024" name="Plant">
        <title>Genomic evolution and insights into agronomic trait innovations of Sesamum species.</title>
        <authorList>
            <person name="Miao H."/>
            <person name="Wang L."/>
            <person name="Qu L."/>
            <person name="Liu H."/>
            <person name="Sun Y."/>
            <person name="Le M."/>
            <person name="Wang Q."/>
            <person name="Wei S."/>
            <person name="Zheng Y."/>
            <person name="Lin W."/>
            <person name="Duan Y."/>
            <person name="Cao H."/>
            <person name="Xiong S."/>
            <person name="Wang X."/>
            <person name="Wei L."/>
            <person name="Li C."/>
            <person name="Ma Q."/>
            <person name="Ju M."/>
            <person name="Zhao R."/>
            <person name="Li G."/>
            <person name="Mu C."/>
            <person name="Tian Q."/>
            <person name="Mei H."/>
            <person name="Zhang T."/>
            <person name="Gao T."/>
            <person name="Zhang H."/>
        </authorList>
    </citation>
    <scope>NUCLEOTIDE SEQUENCE</scope>
    <source>
        <strain evidence="1">K16</strain>
    </source>
</reference>